<name>A0A0C4ED98_MAGP6</name>
<accession>A0A0C4ED98</accession>
<dbReference type="EnsemblFungi" id="MAPG_10692T0">
    <property type="protein sequence ID" value="MAPG_10692T0"/>
    <property type="gene ID" value="MAPG_10692"/>
</dbReference>
<gene>
    <name evidence="1" type="ORF">MAPG_10692</name>
</gene>
<protein>
    <submittedName>
        <fullName evidence="1 2">Uncharacterized protein</fullName>
    </submittedName>
</protein>
<dbReference type="EMBL" id="ADBL01002644">
    <property type="status" value="NOT_ANNOTATED_CDS"/>
    <property type="molecule type" value="Genomic_DNA"/>
</dbReference>
<dbReference type="EMBL" id="GL876978">
    <property type="protein sequence ID" value="KLU91743.1"/>
    <property type="molecule type" value="Genomic_DNA"/>
</dbReference>
<reference evidence="1" key="3">
    <citation type="submission" date="2011-03" db="EMBL/GenBank/DDBJ databases">
        <title>Annotation of Magnaporthe poae ATCC 64411.</title>
        <authorList>
            <person name="Ma L.-J."/>
            <person name="Dead R."/>
            <person name="Young S.K."/>
            <person name="Zeng Q."/>
            <person name="Gargeya S."/>
            <person name="Fitzgerald M."/>
            <person name="Haas B."/>
            <person name="Abouelleil A."/>
            <person name="Alvarado L."/>
            <person name="Arachchi H.M."/>
            <person name="Berlin A."/>
            <person name="Brown A."/>
            <person name="Chapman S.B."/>
            <person name="Chen Z."/>
            <person name="Dunbar C."/>
            <person name="Freedman E."/>
            <person name="Gearin G."/>
            <person name="Gellesch M."/>
            <person name="Goldberg J."/>
            <person name="Griggs A."/>
            <person name="Gujja S."/>
            <person name="Heiman D."/>
            <person name="Howarth C."/>
            <person name="Larson L."/>
            <person name="Lui A."/>
            <person name="MacDonald P.J.P."/>
            <person name="Mehta T."/>
            <person name="Montmayeur A."/>
            <person name="Murphy C."/>
            <person name="Neiman D."/>
            <person name="Pearson M."/>
            <person name="Priest M."/>
            <person name="Roberts A."/>
            <person name="Saif S."/>
            <person name="Shea T."/>
            <person name="Shenoy N."/>
            <person name="Sisk P."/>
            <person name="Stolte C."/>
            <person name="Sykes S."/>
            <person name="Yandava C."/>
            <person name="Wortman J."/>
            <person name="Nusbaum C."/>
            <person name="Birren B."/>
        </authorList>
    </citation>
    <scope>NUCLEOTIDE SEQUENCE</scope>
    <source>
        <strain evidence="1">ATCC 64411</strain>
    </source>
</reference>
<dbReference type="AlphaFoldDB" id="A0A0C4ED98"/>
<reference evidence="2" key="5">
    <citation type="submission" date="2015-06" db="UniProtKB">
        <authorList>
            <consortium name="EnsemblFungi"/>
        </authorList>
    </citation>
    <scope>IDENTIFICATION</scope>
    <source>
        <strain evidence="2">ATCC 64411</strain>
    </source>
</reference>
<evidence type="ECO:0000313" key="2">
    <source>
        <dbReference type="EnsemblFungi" id="MAPG_10692T0"/>
    </source>
</evidence>
<evidence type="ECO:0000313" key="1">
    <source>
        <dbReference type="EMBL" id="KLU91743.1"/>
    </source>
</evidence>
<evidence type="ECO:0000313" key="3">
    <source>
        <dbReference type="Proteomes" id="UP000011715"/>
    </source>
</evidence>
<proteinExistence type="predicted"/>
<dbReference type="VEuPathDB" id="FungiDB:MAPG_10692"/>
<reference evidence="3" key="1">
    <citation type="submission" date="2010-05" db="EMBL/GenBank/DDBJ databases">
        <title>The genome sequence of Magnaporthe poae strain ATCC 64411.</title>
        <authorList>
            <person name="Ma L.-J."/>
            <person name="Dead R."/>
            <person name="Young S."/>
            <person name="Zeng Q."/>
            <person name="Koehrsen M."/>
            <person name="Alvarado L."/>
            <person name="Berlin A."/>
            <person name="Chapman S.B."/>
            <person name="Chen Z."/>
            <person name="Freedman E."/>
            <person name="Gellesch M."/>
            <person name="Goldberg J."/>
            <person name="Griggs A."/>
            <person name="Gujja S."/>
            <person name="Heilman E.R."/>
            <person name="Heiman D."/>
            <person name="Hepburn T."/>
            <person name="Howarth C."/>
            <person name="Jen D."/>
            <person name="Larson L."/>
            <person name="Mehta T."/>
            <person name="Neiman D."/>
            <person name="Pearson M."/>
            <person name="Roberts A."/>
            <person name="Saif S."/>
            <person name="Shea T."/>
            <person name="Shenoy N."/>
            <person name="Sisk P."/>
            <person name="Stolte C."/>
            <person name="Sykes S."/>
            <person name="Walk T."/>
            <person name="White J."/>
            <person name="Yandava C."/>
            <person name="Haas B."/>
            <person name="Nusbaum C."/>
            <person name="Birren B."/>
        </authorList>
    </citation>
    <scope>NUCLEOTIDE SEQUENCE [LARGE SCALE GENOMIC DNA]</scope>
    <source>
        <strain evidence="3">ATCC 64411 / 73-15</strain>
    </source>
</reference>
<dbReference type="OrthoDB" id="5747071at2759"/>
<dbReference type="STRING" id="644358.A0A0C4ED98"/>
<keyword evidence="3" id="KW-1185">Reference proteome</keyword>
<reference evidence="2" key="4">
    <citation type="journal article" date="2015" name="G3 (Bethesda)">
        <title>Genome sequences of three phytopathogenic species of the Magnaporthaceae family of fungi.</title>
        <authorList>
            <person name="Okagaki L.H."/>
            <person name="Nunes C.C."/>
            <person name="Sailsbery J."/>
            <person name="Clay B."/>
            <person name="Brown D."/>
            <person name="John T."/>
            <person name="Oh Y."/>
            <person name="Young N."/>
            <person name="Fitzgerald M."/>
            <person name="Haas B.J."/>
            <person name="Zeng Q."/>
            <person name="Young S."/>
            <person name="Adiconis X."/>
            <person name="Fan L."/>
            <person name="Levin J.Z."/>
            <person name="Mitchell T.K."/>
            <person name="Okubara P.A."/>
            <person name="Farman M.L."/>
            <person name="Kohn L.M."/>
            <person name="Birren B."/>
            <person name="Ma L.-J."/>
            <person name="Dean R.A."/>
        </authorList>
    </citation>
    <scope>NUCLEOTIDE SEQUENCE</scope>
    <source>
        <strain evidence="2">ATCC 64411 / 73-15</strain>
    </source>
</reference>
<sequence>MCSTFSNVMASRSSHRPSRPLWGQAVAAELHLEPAHNKLGHDRHGKKLTSSFSVRLRSSSVGHGFPYDCGRRRSGTVFRTTAVVVAPSSSLLAKELTSSSLLAKELTSSSLLAKELTSSSLLAKELTSSSLLAKELTSSSLLAKELTSSSLLAKELTSSSPLAKELISSSAIIAGCRGP</sequence>
<reference evidence="1" key="2">
    <citation type="submission" date="2010-05" db="EMBL/GenBank/DDBJ databases">
        <title>The Genome Sequence of Magnaporthe poae strain ATCC 64411.</title>
        <authorList>
            <consortium name="The Broad Institute Genome Sequencing Platform"/>
            <consortium name="Broad Institute Genome Sequencing Center for Infectious Disease"/>
            <person name="Ma L.-J."/>
            <person name="Dead R."/>
            <person name="Young S."/>
            <person name="Zeng Q."/>
            <person name="Koehrsen M."/>
            <person name="Alvarado L."/>
            <person name="Berlin A."/>
            <person name="Chapman S.B."/>
            <person name="Chen Z."/>
            <person name="Freedman E."/>
            <person name="Gellesch M."/>
            <person name="Goldberg J."/>
            <person name="Griggs A."/>
            <person name="Gujja S."/>
            <person name="Heilman E.R."/>
            <person name="Heiman D."/>
            <person name="Hepburn T."/>
            <person name="Howarth C."/>
            <person name="Jen D."/>
            <person name="Larson L."/>
            <person name="Mehta T."/>
            <person name="Neiman D."/>
            <person name="Pearson M."/>
            <person name="Roberts A."/>
            <person name="Saif S."/>
            <person name="Shea T."/>
            <person name="Shenoy N."/>
            <person name="Sisk P."/>
            <person name="Stolte C."/>
            <person name="Sykes S."/>
            <person name="Walk T."/>
            <person name="White J."/>
            <person name="Yandava C."/>
            <person name="Haas B."/>
            <person name="Nusbaum C."/>
            <person name="Birren B."/>
        </authorList>
    </citation>
    <scope>NUCLEOTIDE SEQUENCE</scope>
    <source>
        <strain evidence="1">ATCC 64411</strain>
    </source>
</reference>
<dbReference type="eggNOG" id="ENOG502QSUG">
    <property type="taxonomic scope" value="Eukaryota"/>
</dbReference>
<dbReference type="Proteomes" id="UP000011715">
    <property type="component" value="Unassembled WGS sequence"/>
</dbReference>
<organism evidence="2 3">
    <name type="scientific">Magnaporthiopsis poae (strain ATCC 64411 / 73-15)</name>
    <name type="common">Kentucky bluegrass fungus</name>
    <name type="synonym">Magnaporthe poae</name>
    <dbReference type="NCBI Taxonomy" id="644358"/>
    <lineage>
        <taxon>Eukaryota</taxon>
        <taxon>Fungi</taxon>
        <taxon>Dikarya</taxon>
        <taxon>Ascomycota</taxon>
        <taxon>Pezizomycotina</taxon>
        <taxon>Sordariomycetes</taxon>
        <taxon>Sordariomycetidae</taxon>
        <taxon>Magnaporthales</taxon>
        <taxon>Magnaporthaceae</taxon>
        <taxon>Magnaporthiopsis</taxon>
    </lineage>
</organism>